<gene>
    <name evidence="2" type="ORF">GCM10008955_28600</name>
</gene>
<feature type="transmembrane region" description="Helical" evidence="1">
    <location>
        <begin position="87"/>
        <end position="108"/>
    </location>
</feature>
<reference evidence="3" key="1">
    <citation type="journal article" date="2019" name="Int. J. Syst. Evol. Microbiol.">
        <title>The Global Catalogue of Microorganisms (GCM) 10K type strain sequencing project: providing services to taxonomists for standard genome sequencing and annotation.</title>
        <authorList>
            <consortium name="The Broad Institute Genomics Platform"/>
            <consortium name="The Broad Institute Genome Sequencing Center for Infectious Disease"/>
            <person name="Wu L."/>
            <person name="Ma J."/>
        </authorList>
    </citation>
    <scope>NUCLEOTIDE SEQUENCE [LARGE SCALE GENOMIC DNA]</scope>
    <source>
        <strain evidence="3">JCM 30331</strain>
    </source>
</reference>
<evidence type="ECO:0000313" key="3">
    <source>
        <dbReference type="Proteomes" id="UP000647587"/>
    </source>
</evidence>
<accession>A0ABQ2EYH2</accession>
<keyword evidence="1" id="KW-0812">Transmembrane</keyword>
<keyword evidence="1" id="KW-1133">Transmembrane helix</keyword>
<evidence type="ECO:0000256" key="1">
    <source>
        <dbReference type="SAM" id="Phobius"/>
    </source>
</evidence>
<dbReference type="InterPro" id="IPR010718">
    <property type="entry name" value="DUF1294"/>
</dbReference>
<proteinExistence type="predicted"/>
<name>A0ABQ2EYH2_9DEIO</name>
<evidence type="ECO:0000313" key="2">
    <source>
        <dbReference type="EMBL" id="GGK32907.1"/>
    </source>
</evidence>
<comment type="caution">
    <text evidence="2">The sequence shown here is derived from an EMBL/GenBank/DDBJ whole genome shotgun (WGS) entry which is preliminary data.</text>
</comment>
<protein>
    <recommendedName>
        <fullName evidence="4">DUF1294 domain-containing protein</fullName>
    </recommendedName>
</protein>
<keyword evidence="1" id="KW-0472">Membrane</keyword>
<dbReference type="EMBL" id="BMPP01000012">
    <property type="protein sequence ID" value="GGK32907.1"/>
    <property type="molecule type" value="Genomic_DNA"/>
</dbReference>
<keyword evidence="3" id="KW-1185">Reference proteome</keyword>
<dbReference type="Proteomes" id="UP000647587">
    <property type="component" value="Unassembled WGS sequence"/>
</dbReference>
<feature type="transmembrane region" description="Helical" evidence="1">
    <location>
        <begin position="13"/>
        <end position="33"/>
    </location>
</feature>
<dbReference type="Pfam" id="PF06961">
    <property type="entry name" value="DUF1294"/>
    <property type="match status" value="1"/>
</dbReference>
<sequence length="109" mass="12475">MTDTVWSTGFLDMAARLFVAWQVVWGLVAFVAMGHDKRLAAQPGQRIPERNLHRLETWGGWAGSLAAQQIFRHKTRKATYQRTFRRIALAWIMAGVLLGGLHFAMQFYI</sequence>
<evidence type="ECO:0008006" key="4">
    <source>
        <dbReference type="Google" id="ProtNLM"/>
    </source>
</evidence>
<organism evidence="2 3">
    <name type="scientific">Deinococcus malanensis</name>
    <dbReference type="NCBI Taxonomy" id="1706855"/>
    <lineage>
        <taxon>Bacteria</taxon>
        <taxon>Thermotogati</taxon>
        <taxon>Deinococcota</taxon>
        <taxon>Deinococci</taxon>
        <taxon>Deinococcales</taxon>
        <taxon>Deinococcaceae</taxon>
        <taxon>Deinococcus</taxon>
    </lineage>
</organism>